<dbReference type="Gene3D" id="3.40.630.30">
    <property type="match status" value="1"/>
</dbReference>
<dbReference type="EMBL" id="JAUIQD010000008">
    <property type="protein sequence ID" value="KAK3341623.1"/>
    <property type="molecule type" value="Genomic_DNA"/>
</dbReference>
<keyword evidence="3" id="KW-1185">Reference proteome</keyword>
<dbReference type="Pfam" id="PF08445">
    <property type="entry name" value="FR47"/>
    <property type="match status" value="1"/>
</dbReference>
<gene>
    <name evidence="2" type="ORF">B0T25DRAFT_573984</name>
</gene>
<dbReference type="InterPro" id="IPR053225">
    <property type="entry name" value="Acyl-CoA_N-acyltransferase"/>
</dbReference>
<protein>
    <recommendedName>
        <fullName evidence="1">GCN5-related N-acetyltransferase Rv2170-like domain-containing protein</fullName>
    </recommendedName>
</protein>
<dbReference type="GO" id="GO:0016747">
    <property type="term" value="F:acyltransferase activity, transferring groups other than amino-acyl groups"/>
    <property type="evidence" value="ECO:0007669"/>
    <property type="project" value="InterPro"/>
</dbReference>
<organism evidence="2 3">
    <name type="scientific">Lasiosphaeria hispida</name>
    <dbReference type="NCBI Taxonomy" id="260671"/>
    <lineage>
        <taxon>Eukaryota</taxon>
        <taxon>Fungi</taxon>
        <taxon>Dikarya</taxon>
        <taxon>Ascomycota</taxon>
        <taxon>Pezizomycotina</taxon>
        <taxon>Sordariomycetes</taxon>
        <taxon>Sordariomycetidae</taxon>
        <taxon>Sordariales</taxon>
        <taxon>Lasiosphaeriaceae</taxon>
        <taxon>Lasiosphaeria</taxon>
    </lineage>
</organism>
<dbReference type="PANTHER" id="PTHR20958:SF6">
    <property type="entry name" value="GLYCINE N-ACYLTRANSFERASE-LIKE PROTEIN"/>
    <property type="match status" value="1"/>
</dbReference>
<dbReference type="SUPFAM" id="SSF55729">
    <property type="entry name" value="Acyl-CoA N-acyltransferases (Nat)"/>
    <property type="match status" value="1"/>
</dbReference>
<feature type="domain" description="GCN5-related N-acetyltransferase Rv2170-like" evidence="1">
    <location>
        <begin position="232"/>
        <end position="310"/>
    </location>
</feature>
<dbReference type="PANTHER" id="PTHR20958">
    <property type="entry name" value="GLYCINE N-ACYLTRANSFERASE-LIKE PROTEIN"/>
    <property type="match status" value="1"/>
</dbReference>
<evidence type="ECO:0000313" key="3">
    <source>
        <dbReference type="Proteomes" id="UP001275084"/>
    </source>
</evidence>
<evidence type="ECO:0000313" key="2">
    <source>
        <dbReference type="EMBL" id="KAK3341623.1"/>
    </source>
</evidence>
<dbReference type="InterPro" id="IPR016181">
    <property type="entry name" value="Acyl_CoA_acyltransferase"/>
</dbReference>
<reference evidence="2" key="2">
    <citation type="submission" date="2023-06" db="EMBL/GenBank/DDBJ databases">
        <authorList>
            <consortium name="Lawrence Berkeley National Laboratory"/>
            <person name="Haridas S."/>
            <person name="Hensen N."/>
            <person name="Bonometti L."/>
            <person name="Westerberg I."/>
            <person name="Brannstrom I.O."/>
            <person name="Guillou S."/>
            <person name="Cros-Aarteil S."/>
            <person name="Calhoun S."/>
            <person name="Kuo A."/>
            <person name="Mondo S."/>
            <person name="Pangilinan J."/>
            <person name="Riley R."/>
            <person name="Labutti K."/>
            <person name="Andreopoulos B."/>
            <person name="Lipzen A."/>
            <person name="Chen C."/>
            <person name="Yanf M."/>
            <person name="Daum C."/>
            <person name="Ng V."/>
            <person name="Clum A."/>
            <person name="Steindorff A."/>
            <person name="Ohm R."/>
            <person name="Martin F."/>
            <person name="Silar P."/>
            <person name="Natvig D."/>
            <person name="Lalanne C."/>
            <person name="Gautier V."/>
            <person name="Ament-Velasquez S.L."/>
            <person name="Kruys A."/>
            <person name="Hutchinson M.I."/>
            <person name="Powell A.J."/>
            <person name="Barry K."/>
            <person name="Miller A.N."/>
            <person name="Grigoriev I.V."/>
            <person name="Debuchy R."/>
            <person name="Gladieux P."/>
            <person name="Thoren M.H."/>
            <person name="Johannesson H."/>
        </authorList>
    </citation>
    <scope>NUCLEOTIDE SEQUENCE</scope>
    <source>
        <strain evidence="2">CBS 955.72</strain>
    </source>
</reference>
<sequence>MSPPNPITRTTTPTAPAALLAALTPHLPHSLPLLRRLQFAHNIPGGTTATTRVVWARYGDSVGELFAAAYVDLSRGPETECWLYSTMEDAVEGVGAEEVRLAEGEEGEEEEELVLEVLRGVRELEEGGEGARFFERGWFMVGSLHEVVRQRLIARGVGVAKTRNVAEELEWEFCGKWLFRVEALEERGLPQGMGWDVATRADVPVIQGLTSMPRKEATLLLIPSTVVRLDDGTPVAWAFLGYDGTLMTLHVEEKYRGRGLAKAVACRLMCKHLNVYGDDGWGAADVFDGNLTSQAVCKSIGGKLSWPLSWAMIDLFSIGDSV</sequence>
<accession>A0AAJ0H6Q3</accession>
<name>A0AAJ0H6Q3_9PEZI</name>
<comment type="caution">
    <text evidence="2">The sequence shown here is derived from an EMBL/GenBank/DDBJ whole genome shotgun (WGS) entry which is preliminary data.</text>
</comment>
<dbReference type="Proteomes" id="UP001275084">
    <property type="component" value="Unassembled WGS sequence"/>
</dbReference>
<dbReference type="AlphaFoldDB" id="A0AAJ0H6Q3"/>
<evidence type="ECO:0000259" key="1">
    <source>
        <dbReference type="Pfam" id="PF08445"/>
    </source>
</evidence>
<proteinExistence type="predicted"/>
<reference evidence="2" key="1">
    <citation type="journal article" date="2023" name="Mol. Phylogenet. Evol.">
        <title>Genome-scale phylogeny and comparative genomics of the fungal order Sordariales.</title>
        <authorList>
            <person name="Hensen N."/>
            <person name="Bonometti L."/>
            <person name="Westerberg I."/>
            <person name="Brannstrom I.O."/>
            <person name="Guillou S."/>
            <person name="Cros-Aarteil S."/>
            <person name="Calhoun S."/>
            <person name="Haridas S."/>
            <person name="Kuo A."/>
            <person name="Mondo S."/>
            <person name="Pangilinan J."/>
            <person name="Riley R."/>
            <person name="LaButti K."/>
            <person name="Andreopoulos B."/>
            <person name="Lipzen A."/>
            <person name="Chen C."/>
            <person name="Yan M."/>
            <person name="Daum C."/>
            <person name="Ng V."/>
            <person name="Clum A."/>
            <person name="Steindorff A."/>
            <person name="Ohm R.A."/>
            <person name="Martin F."/>
            <person name="Silar P."/>
            <person name="Natvig D.O."/>
            <person name="Lalanne C."/>
            <person name="Gautier V."/>
            <person name="Ament-Velasquez S.L."/>
            <person name="Kruys A."/>
            <person name="Hutchinson M.I."/>
            <person name="Powell A.J."/>
            <person name="Barry K."/>
            <person name="Miller A.N."/>
            <person name="Grigoriev I.V."/>
            <person name="Debuchy R."/>
            <person name="Gladieux P."/>
            <person name="Hiltunen Thoren M."/>
            <person name="Johannesson H."/>
        </authorList>
    </citation>
    <scope>NUCLEOTIDE SEQUENCE</scope>
    <source>
        <strain evidence="2">CBS 955.72</strain>
    </source>
</reference>
<dbReference type="InterPro" id="IPR013653">
    <property type="entry name" value="GCN5-like_dom"/>
</dbReference>